<keyword evidence="7 21" id="KW-0032">Aminotransferase</keyword>
<dbReference type="GO" id="GO:0009099">
    <property type="term" value="P:L-valine biosynthetic process"/>
    <property type="evidence" value="ECO:0007669"/>
    <property type="project" value="TreeGrafter"/>
</dbReference>
<dbReference type="AlphaFoldDB" id="A0A937I887"/>
<name>A0A937I887_9GAMM</name>
<evidence type="ECO:0000256" key="12">
    <source>
        <dbReference type="ARBA" id="ARBA00023304"/>
    </source>
</evidence>
<comment type="pathway">
    <text evidence="4 21">Amino-acid biosynthesis; L-valine biosynthesis; L-valine from pyruvate: step 4/4.</text>
</comment>
<evidence type="ECO:0000256" key="3">
    <source>
        <dbReference type="ARBA" id="ARBA00004824"/>
    </source>
</evidence>
<comment type="pathway">
    <text evidence="5 21">Amino-acid biosynthesis; L-leucine biosynthesis; L-leucine from 3-methyl-2-oxobutanoate: step 4/4.</text>
</comment>
<sequence>MSNTYWVDGKYIAKENFSLSPLTHTFHYGLGVFEGVRSYKSASGEINIFRLKDHTERLYESAKIVGIEIDYSFEEMLEAQKEVVKRSNLSDAYIRPLIYIGSERLGLDIEGIDRHAMVTCWEWPSYFGEKALEEGINVMVSSFTRQYPNSLMTKSKICGGYVNGIMAHDLAKRNGYQEAILLDTNGFIAEGSGQNIFLVKNGTLMTPELTCCLNGITRRSVIQIAVDNNLSVIERSLTRDELYTADELFFCGTAVEITPIKSVDRVKIGAGKRGKVTELIQSTYLKTVRGEDSKYADWLDRV</sequence>
<reference evidence="22" key="1">
    <citation type="submission" date="2020-10" db="EMBL/GenBank/DDBJ databases">
        <title>Microbiome of the Black Sea water column analyzed by genome centric metagenomics.</title>
        <authorList>
            <person name="Cabello-Yeves P.J."/>
            <person name="Callieri C."/>
            <person name="Picazo A."/>
            <person name="Mehrshad M."/>
            <person name="Haro-Moreno J.M."/>
            <person name="Roda-Garcia J."/>
            <person name="Dzembekova N."/>
            <person name="Slabakova V."/>
            <person name="Slabakova N."/>
            <person name="Moncheva S."/>
            <person name="Rodriguez-Valera F."/>
        </authorList>
    </citation>
    <scope>NUCLEOTIDE SEQUENCE</scope>
    <source>
        <strain evidence="22">BS307-5m-G47</strain>
    </source>
</reference>
<dbReference type="InterPro" id="IPR033939">
    <property type="entry name" value="BCAT_family"/>
</dbReference>
<keyword evidence="10 20" id="KW-0663">Pyridoxal phosphate</keyword>
<dbReference type="Gene3D" id="3.20.10.10">
    <property type="entry name" value="D-amino Acid Aminotransferase, subunit A, domain 2"/>
    <property type="match status" value="1"/>
</dbReference>
<comment type="pathway">
    <text evidence="13">Cofactor biosynthesis; tetrahydrofolate biosynthesis; 4-aminobenzoate from chorismate: step 2/2.</text>
</comment>
<evidence type="ECO:0000256" key="4">
    <source>
        <dbReference type="ARBA" id="ARBA00004931"/>
    </source>
</evidence>
<evidence type="ECO:0000256" key="11">
    <source>
        <dbReference type="ARBA" id="ARBA00022909"/>
    </source>
</evidence>
<dbReference type="NCBIfam" id="TIGR01122">
    <property type="entry name" value="ilvE_I"/>
    <property type="match status" value="1"/>
</dbReference>
<comment type="cofactor">
    <cofactor evidence="1 20">
        <name>pyridoxal 5'-phosphate</name>
        <dbReference type="ChEBI" id="CHEBI:597326"/>
    </cofactor>
</comment>
<evidence type="ECO:0000256" key="19">
    <source>
        <dbReference type="RuleBase" id="RU004106"/>
    </source>
</evidence>
<accession>A0A937I887</accession>
<dbReference type="EMBL" id="JADHQA010000003">
    <property type="protein sequence ID" value="MBL6819840.1"/>
    <property type="molecule type" value="Genomic_DNA"/>
</dbReference>
<gene>
    <name evidence="21" type="primary">ilvE</name>
    <name evidence="22" type="ORF">ISQ61_01175</name>
</gene>
<dbReference type="GO" id="GO:0006532">
    <property type="term" value="P:aspartate biosynthetic process"/>
    <property type="evidence" value="ECO:0007669"/>
    <property type="project" value="TreeGrafter"/>
</dbReference>
<dbReference type="Gene3D" id="3.30.470.10">
    <property type="match status" value="1"/>
</dbReference>
<dbReference type="GO" id="GO:0008696">
    <property type="term" value="F:4-amino-4-deoxychorismate lyase activity"/>
    <property type="evidence" value="ECO:0007669"/>
    <property type="project" value="UniProtKB-EC"/>
</dbReference>
<dbReference type="InterPro" id="IPR050571">
    <property type="entry name" value="Class-IV_PLP-Dep_Aminotrnsfr"/>
</dbReference>
<keyword evidence="8 21" id="KW-0028">Amino-acid biosynthesis</keyword>
<dbReference type="InterPro" id="IPR036038">
    <property type="entry name" value="Aminotransferase-like"/>
</dbReference>
<dbReference type="GO" id="GO:0046656">
    <property type="term" value="P:folic acid biosynthetic process"/>
    <property type="evidence" value="ECO:0007669"/>
    <property type="project" value="UniProtKB-KW"/>
</dbReference>
<keyword evidence="12 21" id="KW-0100">Branched-chain amino acid biosynthesis</keyword>
<dbReference type="InterPro" id="IPR018300">
    <property type="entry name" value="Aminotrans_IV_CS"/>
</dbReference>
<comment type="similarity">
    <text evidence="6 19">Belongs to the class-IV pyridoxal-phosphate-dependent aminotransferase family.</text>
</comment>
<evidence type="ECO:0000256" key="6">
    <source>
        <dbReference type="ARBA" id="ARBA00009320"/>
    </source>
</evidence>
<evidence type="ECO:0000313" key="22">
    <source>
        <dbReference type="EMBL" id="MBL6819840.1"/>
    </source>
</evidence>
<evidence type="ECO:0000256" key="18">
    <source>
        <dbReference type="ARBA" id="ARBA00054027"/>
    </source>
</evidence>
<comment type="pathway">
    <text evidence="3 21">Amino-acid biosynthesis; L-isoleucine biosynthesis; L-isoleucine from 2-oxobutanoate: step 4/4.</text>
</comment>
<keyword evidence="11" id="KW-0289">Folate biosynthesis</keyword>
<evidence type="ECO:0000256" key="5">
    <source>
        <dbReference type="ARBA" id="ARBA00005072"/>
    </source>
</evidence>
<evidence type="ECO:0000256" key="10">
    <source>
        <dbReference type="ARBA" id="ARBA00022898"/>
    </source>
</evidence>
<dbReference type="GO" id="GO:0005829">
    <property type="term" value="C:cytosol"/>
    <property type="evidence" value="ECO:0007669"/>
    <property type="project" value="TreeGrafter"/>
</dbReference>
<dbReference type="PANTHER" id="PTHR42743">
    <property type="entry name" value="AMINO-ACID AMINOTRANSFERASE"/>
    <property type="match status" value="1"/>
</dbReference>
<dbReference type="PANTHER" id="PTHR42743:SF11">
    <property type="entry name" value="AMINODEOXYCHORISMATE LYASE"/>
    <property type="match status" value="1"/>
</dbReference>
<evidence type="ECO:0000256" key="14">
    <source>
        <dbReference type="ARBA" id="ARBA00048212"/>
    </source>
</evidence>
<dbReference type="InterPro" id="IPR043131">
    <property type="entry name" value="BCAT-like_N"/>
</dbReference>
<comment type="function">
    <text evidence="18">Involved in the biosynthesis of p-aminobenzoate (PABA), a precursor of tetrahydrofolate. Converts 4-amino-4-deoxychorismate into 4-aminobenzoate (PABA) and pyruvate.</text>
</comment>
<keyword evidence="9 21" id="KW-0808">Transferase</keyword>
<evidence type="ECO:0000256" key="13">
    <source>
        <dbReference type="ARBA" id="ARBA00035633"/>
    </source>
</evidence>
<dbReference type="Proteomes" id="UP000704935">
    <property type="component" value="Unassembled WGS sequence"/>
</dbReference>
<evidence type="ECO:0000256" key="20">
    <source>
        <dbReference type="RuleBase" id="RU004516"/>
    </source>
</evidence>
<dbReference type="Pfam" id="PF01063">
    <property type="entry name" value="Aminotran_4"/>
    <property type="match status" value="1"/>
</dbReference>
<organism evidence="22 23">
    <name type="scientific">SAR86 cluster bacterium</name>
    <dbReference type="NCBI Taxonomy" id="2030880"/>
    <lineage>
        <taxon>Bacteria</taxon>
        <taxon>Pseudomonadati</taxon>
        <taxon>Pseudomonadota</taxon>
        <taxon>Gammaproteobacteria</taxon>
        <taxon>SAR86 cluster</taxon>
    </lineage>
</organism>
<evidence type="ECO:0000256" key="2">
    <source>
        <dbReference type="ARBA" id="ARBA00003109"/>
    </source>
</evidence>
<dbReference type="InterPro" id="IPR001544">
    <property type="entry name" value="Aminotrans_IV"/>
</dbReference>
<dbReference type="GO" id="GO:0004084">
    <property type="term" value="F:branched-chain-amino-acid transaminase activity"/>
    <property type="evidence" value="ECO:0007669"/>
    <property type="project" value="UniProtKB-EC"/>
</dbReference>
<dbReference type="SUPFAM" id="SSF56752">
    <property type="entry name" value="D-aminoacid aminotransferase-like PLP-dependent enzymes"/>
    <property type="match status" value="1"/>
</dbReference>
<comment type="catalytic activity">
    <reaction evidence="17">
        <text>4-amino-4-deoxychorismate = 4-aminobenzoate + pyruvate + H(+)</text>
        <dbReference type="Rhea" id="RHEA:16201"/>
        <dbReference type="ChEBI" id="CHEBI:15361"/>
        <dbReference type="ChEBI" id="CHEBI:15378"/>
        <dbReference type="ChEBI" id="CHEBI:17836"/>
        <dbReference type="ChEBI" id="CHEBI:58406"/>
        <dbReference type="EC" id="4.1.3.38"/>
    </reaction>
</comment>
<comment type="function">
    <text evidence="2 21">Acts on leucine, isoleucine and valine.</text>
</comment>
<evidence type="ECO:0000313" key="23">
    <source>
        <dbReference type="Proteomes" id="UP000704935"/>
    </source>
</evidence>
<dbReference type="FunFam" id="3.20.10.10:FF:000002">
    <property type="entry name" value="D-alanine aminotransferase"/>
    <property type="match status" value="1"/>
</dbReference>
<proteinExistence type="inferred from homology"/>
<dbReference type="NCBIfam" id="NF005146">
    <property type="entry name" value="PRK06606.1"/>
    <property type="match status" value="1"/>
</dbReference>
<evidence type="ECO:0000256" key="8">
    <source>
        <dbReference type="ARBA" id="ARBA00022605"/>
    </source>
</evidence>
<comment type="catalytic activity">
    <reaction evidence="14 21">
        <text>L-valine + 2-oxoglutarate = 3-methyl-2-oxobutanoate + L-glutamate</text>
        <dbReference type="Rhea" id="RHEA:24813"/>
        <dbReference type="ChEBI" id="CHEBI:11851"/>
        <dbReference type="ChEBI" id="CHEBI:16810"/>
        <dbReference type="ChEBI" id="CHEBI:29985"/>
        <dbReference type="ChEBI" id="CHEBI:57762"/>
        <dbReference type="EC" id="2.6.1.42"/>
    </reaction>
</comment>
<dbReference type="CDD" id="cd01557">
    <property type="entry name" value="BCAT_beta_family"/>
    <property type="match status" value="1"/>
</dbReference>
<evidence type="ECO:0000256" key="1">
    <source>
        <dbReference type="ARBA" id="ARBA00001933"/>
    </source>
</evidence>
<protein>
    <recommendedName>
        <fullName evidence="21">Branched-chain-amino-acid aminotransferase</fullName>
        <shortName evidence="21">BCAT</shortName>
        <ecNumber evidence="21">2.6.1.42</ecNumber>
    </recommendedName>
</protein>
<evidence type="ECO:0000256" key="21">
    <source>
        <dbReference type="RuleBase" id="RU364094"/>
    </source>
</evidence>
<evidence type="ECO:0000256" key="9">
    <source>
        <dbReference type="ARBA" id="ARBA00022679"/>
    </source>
</evidence>
<evidence type="ECO:0000256" key="15">
    <source>
        <dbReference type="ARBA" id="ARBA00048798"/>
    </source>
</evidence>
<comment type="catalytic activity">
    <reaction evidence="16 21">
        <text>L-leucine + 2-oxoglutarate = 4-methyl-2-oxopentanoate + L-glutamate</text>
        <dbReference type="Rhea" id="RHEA:18321"/>
        <dbReference type="ChEBI" id="CHEBI:16810"/>
        <dbReference type="ChEBI" id="CHEBI:17865"/>
        <dbReference type="ChEBI" id="CHEBI:29985"/>
        <dbReference type="ChEBI" id="CHEBI:57427"/>
        <dbReference type="EC" id="2.6.1.42"/>
    </reaction>
</comment>
<dbReference type="PROSITE" id="PS00770">
    <property type="entry name" value="AA_TRANSFER_CLASS_4"/>
    <property type="match status" value="1"/>
</dbReference>
<dbReference type="GO" id="GO:0009098">
    <property type="term" value="P:L-leucine biosynthetic process"/>
    <property type="evidence" value="ECO:0007669"/>
    <property type="project" value="TreeGrafter"/>
</dbReference>
<dbReference type="InterPro" id="IPR005785">
    <property type="entry name" value="B_amino_transI"/>
</dbReference>
<evidence type="ECO:0000256" key="17">
    <source>
        <dbReference type="ARBA" id="ARBA00049529"/>
    </source>
</evidence>
<evidence type="ECO:0000256" key="7">
    <source>
        <dbReference type="ARBA" id="ARBA00022576"/>
    </source>
</evidence>
<dbReference type="InterPro" id="IPR043132">
    <property type="entry name" value="BCAT-like_C"/>
</dbReference>
<comment type="catalytic activity">
    <reaction evidence="15 21">
        <text>L-isoleucine + 2-oxoglutarate = (S)-3-methyl-2-oxopentanoate + L-glutamate</text>
        <dbReference type="Rhea" id="RHEA:24801"/>
        <dbReference type="ChEBI" id="CHEBI:16810"/>
        <dbReference type="ChEBI" id="CHEBI:29985"/>
        <dbReference type="ChEBI" id="CHEBI:35146"/>
        <dbReference type="ChEBI" id="CHEBI:58045"/>
        <dbReference type="EC" id="2.6.1.42"/>
    </reaction>
</comment>
<dbReference type="EC" id="2.6.1.42" evidence="21"/>
<evidence type="ECO:0000256" key="16">
    <source>
        <dbReference type="ARBA" id="ARBA00049229"/>
    </source>
</evidence>
<comment type="caution">
    <text evidence="22">The sequence shown here is derived from an EMBL/GenBank/DDBJ whole genome shotgun (WGS) entry which is preliminary data.</text>
</comment>